<evidence type="ECO:0000313" key="2">
    <source>
        <dbReference type="EMBL" id="PRP81788.1"/>
    </source>
</evidence>
<keyword evidence="1" id="KW-0007">Acetylation</keyword>
<dbReference type="SFLD" id="SFLDG01129">
    <property type="entry name" value="C1.5:_HAD__Beta-PGM__Phosphata"/>
    <property type="match status" value="1"/>
</dbReference>
<comment type="caution">
    <text evidence="2">The sequence shown here is derived from an EMBL/GenBank/DDBJ whole genome shotgun (WGS) entry which is preliminary data.</text>
</comment>
<protein>
    <submittedName>
        <fullName evidence="2">Uncharacterized protein</fullName>
    </submittedName>
</protein>
<dbReference type="PANTHER" id="PTHR47829">
    <property type="entry name" value="HYDROLASE, PUTATIVE (AFU_ORTHOLOGUE AFUA_1G12880)-RELATED"/>
    <property type="match status" value="1"/>
</dbReference>
<dbReference type="Pfam" id="PF00702">
    <property type="entry name" value="Hydrolase"/>
    <property type="match status" value="1"/>
</dbReference>
<name>A0A2P6NCW9_9EUKA</name>
<dbReference type="InterPro" id="IPR023214">
    <property type="entry name" value="HAD_sf"/>
</dbReference>
<dbReference type="InterPro" id="IPR023198">
    <property type="entry name" value="PGP-like_dom2"/>
</dbReference>
<dbReference type="InterPro" id="IPR052898">
    <property type="entry name" value="ACAD10-like"/>
</dbReference>
<dbReference type="InterPro" id="IPR006439">
    <property type="entry name" value="HAD-SF_hydro_IA"/>
</dbReference>
<dbReference type="InParanoid" id="A0A2P6NCW9"/>
<reference evidence="2 3" key="1">
    <citation type="journal article" date="2018" name="Genome Biol. Evol.">
        <title>Multiple Roots of Fruiting Body Formation in Amoebozoa.</title>
        <authorList>
            <person name="Hillmann F."/>
            <person name="Forbes G."/>
            <person name="Novohradska S."/>
            <person name="Ferling I."/>
            <person name="Riege K."/>
            <person name="Groth M."/>
            <person name="Westermann M."/>
            <person name="Marz M."/>
            <person name="Spaller T."/>
            <person name="Winckler T."/>
            <person name="Schaap P."/>
            <person name="Glockner G."/>
        </authorList>
    </citation>
    <scope>NUCLEOTIDE SEQUENCE [LARGE SCALE GENOMIC DNA]</scope>
    <source>
        <strain evidence="2 3">Jena</strain>
    </source>
</reference>
<gene>
    <name evidence="2" type="ORF">PROFUN_10777</name>
</gene>
<keyword evidence="3" id="KW-1185">Reference proteome</keyword>
<organism evidence="2 3">
    <name type="scientific">Planoprotostelium fungivorum</name>
    <dbReference type="NCBI Taxonomy" id="1890364"/>
    <lineage>
        <taxon>Eukaryota</taxon>
        <taxon>Amoebozoa</taxon>
        <taxon>Evosea</taxon>
        <taxon>Variosea</taxon>
        <taxon>Cavosteliida</taxon>
        <taxon>Cavosteliaceae</taxon>
        <taxon>Planoprotostelium</taxon>
    </lineage>
</organism>
<dbReference type="Gene3D" id="1.10.150.240">
    <property type="entry name" value="Putative phosphatase, domain 2"/>
    <property type="match status" value="1"/>
</dbReference>
<sequence>MVQQDTPFGLTLLSVGSDFLGSRLLACLTSTTLLQHATEEFSRRLGTIEQVAATMLSSDSNNQHVIEFRRAGTATIVIQRKRLDTEAASVLASQLVQFLRENGAQKIVMVGSITSAGRGVYHHSAGNGSKTDEGMQVLSEQTTIGDHTTSMMMHLLRVLSVSHELYCVGAAPKPGDQPNETVKILGQKIVSILSEGSEKVEVNWDQFKRITYRKEDLGNKGETISQLYIGVIFDLGGVVLASPFPAIKSFEQQHHLPQGFISRVIKAGGAEGAFSRFERSEIDLDGFDALFTKECERAYSSTSKSPYPAGATGRAFIVELDHMFQTIRPEMVQAILTLRENGIKTCAVTNNYYSDADNLSHEYSEDFLNQARPVDQESGQLSGAAPLPFHFSKSREAKINKPDQRIYHMAAEDMQLAFQDLIFLDDLGTNLKSGGELGMRTIKVEDHRKALTELEQLLNLKLFTRTPTSKL</sequence>
<dbReference type="PANTHER" id="PTHR47829:SF1">
    <property type="entry name" value="HAD FAMILY PHOSPHATASE"/>
    <property type="match status" value="1"/>
</dbReference>
<dbReference type="AlphaFoldDB" id="A0A2P6NCW9"/>
<dbReference type="NCBIfam" id="TIGR01509">
    <property type="entry name" value="HAD-SF-IA-v3"/>
    <property type="match status" value="1"/>
</dbReference>
<dbReference type="Gene3D" id="3.40.50.1000">
    <property type="entry name" value="HAD superfamily/HAD-like"/>
    <property type="match status" value="1"/>
</dbReference>
<dbReference type="Proteomes" id="UP000241769">
    <property type="component" value="Unassembled WGS sequence"/>
</dbReference>
<dbReference type="SUPFAM" id="SSF56784">
    <property type="entry name" value="HAD-like"/>
    <property type="match status" value="1"/>
</dbReference>
<dbReference type="InterPro" id="IPR011945">
    <property type="entry name" value="HAD-SF_ppase_IA/epoxid_hydro_N"/>
</dbReference>
<dbReference type="InterPro" id="IPR036412">
    <property type="entry name" value="HAD-like_sf"/>
</dbReference>
<dbReference type="CDD" id="cd02603">
    <property type="entry name" value="HAD_sEH-N_like"/>
    <property type="match status" value="1"/>
</dbReference>
<proteinExistence type="predicted"/>
<dbReference type="OrthoDB" id="1694274at2759"/>
<dbReference type="SFLD" id="SFLDS00003">
    <property type="entry name" value="Haloacid_Dehalogenase"/>
    <property type="match status" value="1"/>
</dbReference>
<evidence type="ECO:0000313" key="3">
    <source>
        <dbReference type="Proteomes" id="UP000241769"/>
    </source>
</evidence>
<dbReference type="NCBIfam" id="TIGR02247">
    <property type="entry name" value="HAD-1A3-hyp"/>
    <property type="match status" value="1"/>
</dbReference>
<evidence type="ECO:0000256" key="1">
    <source>
        <dbReference type="ARBA" id="ARBA00022990"/>
    </source>
</evidence>
<accession>A0A2P6NCW9</accession>
<dbReference type="STRING" id="1890364.A0A2P6NCW9"/>
<dbReference type="EMBL" id="MDYQ01000117">
    <property type="protein sequence ID" value="PRP81788.1"/>
    <property type="molecule type" value="Genomic_DNA"/>
</dbReference>